<dbReference type="EMBL" id="JBJUIK010000004">
    <property type="protein sequence ID" value="KAL3529513.1"/>
    <property type="molecule type" value="Genomic_DNA"/>
</dbReference>
<organism evidence="1 2">
    <name type="scientific">Cinchona calisaya</name>
    <dbReference type="NCBI Taxonomy" id="153742"/>
    <lineage>
        <taxon>Eukaryota</taxon>
        <taxon>Viridiplantae</taxon>
        <taxon>Streptophyta</taxon>
        <taxon>Embryophyta</taxon>
        <taxon>Tracheophyta</taxon>
        <taxon>Spermatophyta</taxon>
        <taxon>Magnoliopsida</taxon>
        <taxon>eudicotyledons</taxon>
        <taxon>Gunneridae</taxon>
        <taxon>Pentapetalae</taxon>
        <taxon>asterids</taxon>
        <taxon>lamiids</taxon>
        <taxon>Gentianales</taxon>
        <taxon>Rubiaceae</taxon>
        <taxon>Cinchonoideae</taxon>
        <taxon>Cinchoneae</taxon>
        <taxon>Cinchona</taxon>
    </lineage>
</organism>
<name>A0ABD3AD80_9GENT</name>
<comment type="caution">
    <text evidence="1">The sequence shown here is derived from an EMBL/GenBank/DDBJ whole genome shotgun (WGS) entry which is preliminary data.</text>
</comment>
<protein>
    <submittedName>
        <fullName evidence="1">Uncharacterized protein</fullName>
    </submittedName>
</protein>
<reference evidence="1 2" key="1">
    <citation type="submission" date="2024-11" db="EMBL/GenBank/DDBJ databases">
        <title>A near-complete genome assembly of Cinchona calisaya.</title>
        <authorList>
            <person name="Lian D.C."/>
            <person name="Zhao X.W."/>
            <person name="Wei L."/>
        </authorList>
    </citation>
    <scope>NUCLEOTIDE SEQUENCE [LARGE SCALE GENOMIC DNA]</scope>
    <source>
        <tissue evidence="1">Nenye</tissue>
    </source>
</reference>
<evidence type="ECO:0000313" key="2">
    <source>
        <dbReference type="Proteomes" id="UP001630127"/>
    </source>
</evidence>
<dbReference type="Proteomes" id="UP001630127">
    <property type="component" value="Unassembled WGS sequence"/>
</dbReference>
<accession>A0ABD3AD80</accession>
<proteinExistence type="predicted"/>
<gene>
    <name evidence="1" type="ORF">ACH5RR_008835</name>
</gene>
<evidence type="ECO:0000313" key="1">
    <source>
        <dbReference type="EMBL" id="KAL3529513.1"/>
    </source>
</evidence>
<keyword evidence="2" id="KW-1185">Reference proteome</keyword>
<dbReference type="AlphaFoldDB" id="A0ABD3AD80"/>
<sequence>MERYVVPKPLAKDLAQEDSFKQLVSSSIGLSMFDEFSERVEIGLGGSLQLGSSTTFNVASTAVFKEVDSMLVASVISLVKDQGITGKVIQHVLKANKNMGFSYDNEKNLSCGEVDGSCVQFSDPNVKVA</sequence>